<feature type="signal peptide" evidence="1">
    <location>
        <begin position="1"/>
        <end position="19"/>
    </location>
</feature>
<dbReference type="InterPro" id="IPR025711">
    <property type="entry name" value="PepSY"/>
</dbReference>
<sequence>MLKQTLFGLMAAASLTAFAETTCTAHPKNEQIPPAKFQEQLKQQGYQIMKFKQTKGNCYEIYGKNKEGKKVEIYFDTKTGKPVKSEIDD</sequence>
<dbReference type="OrthoDB" id="9180865at2"/>
<reference evidence="4" key="1">
    <citation type="submission" date="2017-01" db="EMBL/GenBank/DDBJ databases">
        <authorList>
            <person name="Wolfgang W.J."/>
            <person name="Cole J."/>
            <person name="Wroblewski D."/>
            <person name="Mcginnis J."/>
            <person name="Musser K.A."/>
        </authorList>
    </citation>
    <scope>NUCLEOTIDE SEQUENCE [LARGE SCALE GENOMIC DNA]</scope>
    <source>
        <strain evidence="4">DSM 19151</strain>
    </source>
</reference>
<dbReference type="STRING" id="194197.BWD09_04765"/>
<evidence type="ECO:0000256" key="1">
    <source>
        <dbReference type="SAM" id="SignalP"/>
    </source>
</evidence>
<keyword evidence="4" id="KW-1185">Reference proteome</keyword>
<dbReference type="EMBL" id="MTBO01000008">
    <property type="protein sequence ID" value="OSI17746.1"/>
    <property type="molecule type" value="Genomic_DNA"/>
</dbReference>
<dbReference type="Pfam" id="PF13670">
    <property type="entry name" value="PepSY_2"/>
    <property type="match status" value="1"/>
</dbReference>
<feature type="chain" id="PRO_5012236691" description="PepSY domain-containing protein" evidence="1">
    <location>
        <begin position="20"/>
        <end position="89"/>
    </location>
</feature>
<dbReference type="RefSeq" id="WP_085365571.1">
    <property type="nucleotide sequence ID" value="NZ_CAUJPZ010000005.1"/>
</dbReference>
<protein>
    <recommendedName>
        <fullName evidence="2">PepSY domain-containing protein</fullName>
    </recommendedName>
</protein>
<dbReference type="AlphaFoldDB" id="A0A1X3DD57"/>
<proteinExistence type="predicted"/>
<evidence type="ECO:0000313" key="3">
    <source>
        <dbReference type="EMBL" id="OSI17746.1"/>
    </source>
</evidence>
<name>A0A1X3DD57_9NEIS</name>
<gene>
    <name evidence="3" type="ORF">BWD09_04765</name>
</gene>
<organism evidence="3 4">
    <name type="scientific">Neisseria dentiae</name>
    <dbReference type="NCBI Taxonomy" id="194197"/>
    <lineage>
        <taxon>Bacteria</taxon>
        <taxon>Pseudomonadati</taxon>
        <taxon>Pseudomonadota</taxon>
        <taxon>Betaproteobacteria</taxon>
        <taxon>Neisseriales</taxon>
        <taxon>Neisseriaceae</taxon>
        <taxon>Neisseria</taxon>
    </lineage>
</organism>
<dbReference type="GeneID" id="94581393"/>
<evidence type="ECO:0000313" key="4">
    <source>
        <dbReference type="Proteomes" id="UP000193118"/>
    </source>
</evidence>
<comment type="caution">
    <text evidence="3">The sequence shown here is derived from an EMBL/GenBank/DDBJ whole genome shotgun (WGS) entry which is preliminary data.</text>
</comment>
<evidence type="ECO:0000259" key="2">
    <source>
        <dbReference type="Pfam" id="PF13670"/>
    </source>
</evidence>
<keyword evidence="1" id="KW-0732">Signal</keyword>
<accession>A0A1X3DD57</accession>
<feature type="domain" description="PepSY" evidence="2">
    <location>
        <begin position="6"/>
        <end position="86"/>
    </location>
</feature>
<dbReference type="Proteomes" id="UP000193118">
    <property type="component" value="Unassembled WGS sequence"/>
</dbReference>